<evidence type="ECO:0000313" key="1">
    <source>
        <dbReference type="EMBL" id="GAI44291.1"/>
    </source>
</evidence>
<name>X1PP52_9ZZZZ</name>
<accession>X1PP52</accession>
<dbReference type="EMBL" id="BARV01025430">
    <property type="protein sequence ID" value="GAI44291.1"/>
    <property type="molecule type" value="Genomic_DNA"/>
</dbReference>
<gene>
    <name evidence="1" type="ORF">S06H3_41298</name>
</gene>
<dbReference type="AlphaFoldDB" id="X1PP52"/>
<protein>
    <recommendedName>
        <fullName evidence="2">Ribbon-helix-helix protein CopG domain-containing protein</fullName>
    </recommendedName>
</protein>
<comment type="caution">
    <text evidence="1">The sequence shown here is derived from an EMBL/GenBank/DDBJ whole genome shotgun (WGS) entry which is preliminary data.</text>
</comment>
<evidence type="ECO:0008006" key="2">
    <source>
        <dbReference type="Google" id="ProtNLM"/>
    </source>
</evidence>
<sequence>MTRSKFIREAVVEYITIKEKEKLLLEKRKKIDEAIKLFRNMGAKNKGWDGVKELNKWRDRVK</sequence>
<proteinExistence type="predicted"/>
<organism evidence="1">
    <name type="scientific">marine sediment metagenome</name>
    <dbReference type="NCBI Taxonomy" id="412755"/>
    <lineage>
        <taxon>unclassified sequences</taxon>
        <taxon>metagenomes</taxon>
        <taxon>ecological metagenomes</taxon>
    </lineage>
</organism>
<reference evidence="1" key="1">
    <citation type="journal article" date="2014" name="Front. Microbiol.">
        <title>High frequency of phylogenetically diverse reductive dehalogenase-homologous genes in deep subseafloor sedimentary metagenomes.</title>
        <authorList>
            <person name="Kawai M."/>
            <person name="Futagami T."/>
            <person name="Toyoda A."/>
            <person name="Takaki Y."/>
            <person name="Nishi S."/>
            <person name="Hori S."/>
            <person name="Arai W."/>
            <person name="Tsubouchi T."/>
            <person name="Morono Y."/>
            <person name="Uchiyama I."/>
            <person name="Ito T."/>
            <person name="Fujiyama A."/>
            <person name="Inagaki F."/>
            <person name="Takami H."/>
        </authorList>
    </citation>
    <scope>NUCLEOTIDE SEQUENCE</scope>
    <source>
        <strain evidence="1">Expedition CK06-06</strain>
    </source>
</reference>